<organism evidence="2 3">
    <name type="scientific">Rhizoctonia solani</name>
    <dbReference type="NCBI Taxonomy" id="456999"/>
    <lineage>
        <taxon>Eukaryota</taxon>
        <taxon>Fungi</taxon>
        <taxon>Dikarya</taxon>
        <taxon>Basidiomycota</taxon>
        <taxon>Agaricomycotina</taxon>
        <taxon>Agaricomycetes</taxon>
        <taxon>Cantharellales</taxon>
        <taxon>Ceratobasidiaceae</taxon>
        <taxon>Rhizoctonia</taxon>
    </lineage>
</organism>
<gene>
    <name evidence="2" type="ORF">RDB_LOCUS121419</name>
</gene>
<protein>
    <recommendedName>
        <fullName evidence="4">Chitin-binding type-2 domain-containing protein</fullName>
    </recommendedName>
</protein>
<evidence type="ECO:0008006" key="4">
    <source>
        <dbReference type="Google" id="ProtNLM"/>
    </source>
</evidence>
<reference evidence="2" key="1">
    <citation type="submission" date="2021-01" db="EMBL/GenBank/DDBJ databases">
        <authorList>
            <person name="Kaushik A."/>
        </authorList>
    </citation>
    <scope>NUCLEOTIDE SEQUENCE</scope>
    <source>
        <strain evidence="2">Type strain: AG8-Rh-89/</strain>
    </source>
</reference>
<proteinExistence type="predicted"/>
<sequence>MLGLKISAILAACAYIVVAVPPVTDSSAPTSTALPPGPHQCLENEWFWPAKSVCLLIQGADHIPIPEGSVCPFAWYWHVDYNHCAPPGSSALSNRCPNWYRFDKTRFICVRRPDAPTSTPLPPGPHQCLDTEWFWQARGVCLRKVGPTGLERIPIPQGSVCPPEWYWHAIYNHCAPFGISAVRKSCPKGYRMNKRRFVCVRRSNV</sequence>
<feature type="signal peptide" evidence="1">
    <location>
        <begin position="1"/>
        <end position="19"/>
    </location>
</feature>
<dbReference type="Proteomes" id="UP000663850">
    <property type="component" value="Unassembled WGS sequence"/>
</dbReference>
<evidence type="ECO:0000313" key="3">
    <source>
        <dbReference type="Proteomes" id="UP000663850"/>
    </source>
</evidence>
<dbReference type="EMBL" id="CAJMWZ010006519">
    <property type="protein sequence ID" value="CAE6523578.1"/>
    <property type="molecule type" value="Genomic_DNA"/>
</dbReference>
<feature type="chain" id="PRO_5034712278" description="Chitin-binding type-2 domain-containing protein" evidence="1">
    <location>
        <begin position="20"/>
        <end position="205"/>
    </location>
</feature>
<dbReference type="AlphaFoldDB" id="A0A8H3DBU7"/>
<keyword evidence="1" id="KW-0732">Signal</keyword>
<dbReference type="InterPro" id="IPR009030">
    <property type="entry name" value="Growth_fac_rcpt_cys_sf"/>
</dbReference>
<evidence type="ECO:0000313" key="2">
    <source>
        <dbReference type="EMBL" id="CAE6523578.1"/>
    </source>
</evidence>
<accession>A0A8H3DBU7</accession>
<dbReference type="SUPFAM" id="SSF57184">
    <property type="entry name" value="Growth factor receptor domain"/>
    <property type="match status" value="1"/>
</dbReference>
<comment type="caution">
    <text evidence="2">The sequence shown here is derived from an EMBL/GenBank/DDBJ whole genome shotgun (WGS) entry which is preliminary data.</text>
</comment>
<evidence type="ECO:0000256" key="1">
    <source>
        <dbReference type="SAM" id="SignalP"/>
    </source>
</evidence>
<name>A0A8H3DBU7_9AGAM</name>